<evidence type="ECO:0000313" key="2">
    <source>
        <dbReference type="Proteomes" id="UP000190890"/>
    </source>
</evidence>
<sequence>MVRGYKNILKYFENDAVVPSSIMCGDGTVIVTEFKGSYIHMFDRNDNLIWINESMGSYNNIYSLAYEVGFLWCVYPTSNMIKKFSLNTFKEEVSIGGVIDKIFNLPEFAIAYDDKLYVCDMGNDRICIVDLGTNEIKEYLKFNEPTWEYFQINGKEIVRLKSGIYILN</sequence>
<dbReference type="RefSeq" id="WP_242954013.1">
    <property type="nucleotide sequence ID" value="NZ_LZZM01000014.1"/>
</dbReference>
<dbReference type="AlphaFoldDB" id="A0A1S8TXD3"/>
<name>A0A1S8TXD3_9CLOT</name>
<comment type="caution">
    <text evidence="1">The sequence shown here is derived from an EMBL/GenBank/DDBJ whole genome shotgun (WGS) entry which is preliminary data.</text>
</comment>
<dbReference type="STRING" id="29367.CLPUN_02450"/>
<dbReference type="Proteomes" id="UP000190890">
    <property type="component" value="Unassembled WGS sequence"/>
</dbReference>
<evidence type="ECO:0008006" key="3">
    <source>
        <dbReference type="Google" id="ProtNLM"/>
    </source>
</evidence>
<proteinExistence type="predicted"/>
<gene>
    <name evidence="1" type="ORF">CLPUN_02450</name>
</gene>
<organism evidence="1 2">
    <name type="scientific">Clostridium puniceum</name>
    <dbReference type="NCBI Taxonomy" id="29367"/>
    <lineage>
        <taxon>Bacteria</taxon>
        <taxon>Bacillati</taxon>
        <taxon>Bacillota</taxon>
        <taxon>Clostridia</taxon>
        <taxon>Eubacteriales</taxon>
        <taxon>Clostridiaceae</taxon>
        <taxon>Clostridium</taxon>
    </lineage>
</organism>
<dbReference type="EMBL" id="LZZM01000014">
    <property type="protein sequence ID" value="OOM82397.1"/>
    <property type="molecule type" value="Genomic_DNA"/>
</dbReference>
<accession>A0A1S8TXD3</accession>
<keyword evidence="2" id="KW-1185">Reference proteome</keyword>
<reference evidence="1 2" key="1">
    <citation type="submission" date="2016-05" db="EMBL/GenBank/DDBJ databases">
        <title>Microbial solvent formation.</title>
        <authorList>
            <person name="Poehlein A."/>
            <person name="Montoya Solano J.D."/>
            <person name="Flitsch S."/>
            <person name="Krabben P."/>
            <person name="Duerre P."/>
            <person name="Daniel R."/>
        </authorList>
    </citation>
    <scope>NUCLEOTIDE SEQUENCE [LARGE SCALE GENOMIC DNA]</scope>
    <source>
        <strain evidence="1 2">DSM 2619</strain>
    </source>
</reference>
<dbReference type="SUPFAM" id="SSF101898">
    <property type="entry name" value="NHL repeat"/>
    <property type="match status" value="1"/>
</dbReference>
<evidence type="ECO:0000313" key="1">
    <source>
        <dbReference type="EMBL" id="OOM82397.1"/>
    </source>
</evidence>
<dbReference type="InterPro" id="IPR015943">
    <property type="entry name" value="WD40/YVTN_repeat-like_dom_sf"/>
</dbReference>
<dbReference type="Gene3D" id="2.130.10.10">
    <property type="entry name" value="YVTN repeat-like/Quinoprotein amine dehydrogenase"/>
    <property type="match status" value="1"/>
</dbReference>
<protein>
    <recommendedName>
        <fullName evidence="3">NHL repeat protein</fullName>
    </recommendedName>
</protein>